<dbReference type="Proteomes" id="UP000283087">
    <property type="component" value="Unassembled WGS sequence"/>
</dbReference>
<proteinExistence type="predicted"/>
<evidence type="ECO:0000256" key="2">
    <source>
        <dbReference type="RuleBase" id="RU000408"/>
    </source>
</evidence>
<keyword evidence="1" id="KW-0597">Phosphoprotein</keyword>
<dbReference type="Pfam" id="PF00313">
    <property type="entry name" value="CSD"/>
    <property type="match status" value="1"/>
</dbReference>
<sequence length="247" mass="27672">MQQQTGTLAVWKADRGYGFIKRHDGPDVFVHIRDFGRIPRQPREGDIIHFQPLPDKQGRFRAADVRIEGLNASASPAGKSARFSPSKHRRKPAHQSRRLPIKWGLAAAIIAGLLSTAYQSLPNTVPATATENVQSTGNDSVIQRAYRQQQSDLQVRGSGIVSNILPDDRQGSQHQRFILRLPSNITVLVAHNIDLAPRINGLQVGDTVAFNGEYEWNKKGGVIHWTHHDPSGRHTDGWLEHRGQRYR</sequence>
<dbReference type="InterPro" id="IPR012340">
    <property type="entry name" value="NA-bd_OB-fold"/>
</dbReference>
<organism evidence="5 6">
    <name type="scientific">Amphritea opalescens</name>
    <dbReference type="NCBI Taxonomy" id="2490544"/>
    <lineage>
        <taxon>Bacteria</taxon>
        <taxon>Pseudomonadati</taxon>
        <taxon>Pseudomonadota</taxon>
        <taxon>Gammaproteobacteria</taxon>
        <taxon>Oceanospirillales</taxon>
        <taxon>Oceanospirillaceae</taxon>
        <taxon>Amphritea</taxon>
    </lineage>
</organism>
<accession>A0A430KWB0</accession>
<dbReference type="Pfam" id="PF11948">
    <property type="entry name" value="DUF3465"/>
    <property type="match status" value="1"/>
</dbReference>
<evidence type="ECO:0000313" key="5">
    <source>
        <dbReference type="EMBL" id="RTE67746.1"/>
    </source>
</evidence>
<dbReference type="GO" id="GO:0043488">
    <property type="term" value="P:regulation of mRNA stability"/>
    <property type="evidence" value="ECO:0007669"/>
    <property type="project" value="TreeGrafter"/>
</dbReference>
<dbReference type="InterPro" id="IPR021856">
    <property type="entry name" value="DUF3465"/>
</dbReference>
<feature type="compositionally biased region" description="Basic residues" evidence="3">
    <location>
        <begin position="85"/>
        <end position="97"/>
    </location>
</feature>
<dbReference type="InterPro" id="IPR002059">
    <property type="entry name" value="CSP_DNA-bd"/>
</dbReference>
<dbReference type="Gene3D" id="2.40.50.140">
    <property type="entry name" value="Nucleic acid-binding proteins"/>
    <property type="match status" value="1"/>
</dbReference>
<reference evidence="5 6" key="1">
    <citation type="submission" date="2018-11" db="EMBL/GenBank/DDBJ databases">
        <title>The draft genome sequence of Amphritea opalescens ANRC-JH13T.</title>
        <authorList>
            <person name="Fang Z."/>
            <person name="Zhang Y."/>
            <person name="Han X."/>
        </authorList>
    </citation>
    <scope>NUCLEOTIDE SEQUENCE [LARGE SCALE GENOMIC DNA]</scope>
    <source>
        <strain evidence="5 6">ANRC-JH13</strain>
    </source>
</reference>
<keyword evidence="6" id="KW-1185">Reference proteome</keyword>
<evidence type="ECO:0000313" key="6">
    <source>
        <dbReference type="Proteomes" id="UP000283087"/>
    </source>
</evidence>
<dbReference type="EMBL" id="RQXW01000001">
    <property type="protein sequence ID" value="RTE67746.1"/>
    <property type="molecule type" value="Genomic_DNA"/>
</dbReference>
<dbReference type="InterPro" id="IPR019844">
    <property type="entry name" value="CSD_CS"/>
</dbReference>
<dbReference type="AlphaFoldDB" id="A0A430KWB0"/>
<comment type="caution">
    <text evidence="5">The sequence shown here is derived from an EMBL/GenBank/DDBJ whole genome shotgun (WGS) entry which is preliminary data.</text>
</comment>
<feature type="region of interest" description="Disordered" evidence="3">
    <location>
        <begin position="73"/>
        <end position="97"/>
    </location>
</feature>
<evidence type="ECO:0000256" key="3">
    <source>
        <dbReference type="SAM" id="MobiDB-lite"/>
    </source>
</evidence>
<dbReference type="PROSITE" id="PS00352">
    <property type="entry name" value="CSD_1"/>
    <property type="match status" value="1"/>
</dbReference>
<dbReference type="PANTHER" id="PTHR12962">
    <property type="entry name" value="CALCIUM-REGULATED HEAT STABLE PROTEIN CRHSP-24-RELATED"/>
    <property type="match status" value="1"/>
</dbReference>
<gene>
    <name evidence="5" type="ORF">EH243_02005</name>
</gene>
<dbReference type="CDD" id="cd04458">
    <property type="entry name" value="CSP_CDS"/>
    <property type="match status" value="1"/>
</dbReference>
<evidence type="ECO:0000259" key="4">
    <source>
        <dbReference type="PROSITE" id="PS51857"/>
    </source>
</evidence>
<dbReference type="PANTHER" id="PTHR12962:SF1">
    <property type="entry name" value="COLD SHOCK DOMAIN-CONTAINING PROTEIN CG9705"/>
    <property type="match status" value="1"/>
</dbReference>
<dbReference type="InterPro" id="IPR052069">
    <property type="entry name" value="Ca-reg_mRNA-binding_domain"/>
</dbReference>
<feature type="domain" description="CSD" evidence="4">
    <location>
        <begin position="3"/>
        <end position="67"/>
    </location>
</feature>
<protein>
    <submittedName>
        <fullName evidence="5">DUF3465 domain-containing protein</fullName>
    </submittedName>
</protein>
<dbReference type="InterPro" id="IPR011129">
    <property type="entry name" value="CSD"/>
</dbReference>
<dbReference type="SUPFAM" id="SSF50249">
    <property type="entry name" value="Nucleic acid-binding proteins"/>
    <property type="match status" value="1"/>
</dbReference>
<dbReference type="GO" id="GO:0003730">
    <property type="term" value="F:mRNA 3'-UTR binding"/>
    <property type="evidence" value="ECO:0007669"/>
    <property type="project" value="TreeGrafter"/>
</dbReference>
<evidence type="ECO:0000256" key="1">
    <source>
        <dbReference type="ARBA" id="ARBA00022553"/>
    </source>
</evidence>
<dbReference type="GO" id="GO:0005829">
    <property type="term" value="C:cytosol"/>
    <property type="evidence" value="ECO:0007669"/>
    <property type="project" value="UniProtKB-ARBA"/>
</dbReference>
<comment type="subcellular location">
    <subcellularLocation>
        <location evidence="2">Cytoplasm</location>
    </subcellularLocation>
</comment>
<dbReference type="SMART" id="SM00357">
    <property type="entry name" value="CSP"/>
    <property type="match status" value="1"/>
</dbReference>
<dbReference type="OrthoDB" id="195616at2"/>
<dbReference type="RefSeq" id="WP_126156956.1">
    <property type="nucleotide sequence ID" value="NZ_RQXW01000001.1"/>
</dbReference>
<dbReference type="PROSITE" id="PS51857">
    <property type="entry name" value="CSD_2"/>
    <property type="match status" value="1"/>
</dbReference>
<name>A0A430KWB0_9GAMM</name>